<reference evidence="4" key="1">
    <citation type="submission" date="2014-09" db="EMBL/GenBank/DDBJ databases">
        <authorList>
            <person name="GOMEZ-VALERO Laura"/>
        </authorList>
    </citation>
    <scope>NUCLEOTIDE SEQUENCE</scope>
    <source>
        <strain evidence="4">ATCC33218</strain>
    </source>
</reference>
<organism evidence="4 6">
    <name type="scientific">Legionella micdadei</name>
    <name type="common">Tatlockia micdadei</name>
    <dbReference type="NCBI Taxonomy" id="451"/>
    <lineage>
        <taxon>Bacteria</taxon>
        <taxon>Pseudomonadati</taxon>
        <taxon>Pseudomonadota</taxon>
        <taxon>Gammaproteobacteria</taxon>
        <taxon>Legionellales</taxon>
        <taxon>Legionellaceae</taxon>
        <taxon>Legionella</taxon>
    </lineage>
</organism>
<dbReference type="PATRIC" id="fig|451.8.peg.3015"/>
<keyword evidence="1" id="KW-0472">Membrane</keyword>
<dbReference type="PANTHER" id="PTHR43615">
    <property type="entry name" value="PHOSPHOENOLPYRUVATE SYNTHASE-RELATED"/>
    <property type="match status" value="1"/>
</dbReference>
<dbReference type="PROSITE" id="PS50206">
    <property type="entry name" value="RHODANESE_3"/>
    <property type="match status" value="1"/>
</dbReference>
<dbReference type="GO" id="GO:0005524">
    <property type="term" value="F:ATP binding"/>
    <property type="evidence" value="ECO:0007669"/>
    <property type="project" value="InterPro"/>
</dbReference>
<feature type="transmembrane region" description="Helical" evidence="1">
    <location>
        <begin position="438"/>
        <end position="459"/>
    </location>
</feature>
<dbReference type="SUPFAM" id="SSF52009">
    <property type="entry name" value="Phosphohistidine domain"/>
    <property type="match status" value="1"/>
</dbReference>
<gene>
    <name evidence="4" type="ORF">LMI_2268</name>
    <name evidence="5" type="ORF">SAMN02982997_01745</name>
</gene>
<keyword evidence="2" id="KW-0732">Signal</keyword>
<dbReference type="Gene3D" id="3.30.470.20">
    <property type="entry name" value="ATP-grasp fold, B domain"/>
    <property type="match status" value="1"/>
</dbReference>
<keyword evidence="1" id="KW-1133">Transmembrane helix</keyword>
<dbReference type="InterPro" id="IPR002192">
    <property type="entry name" value="PPDK_AMP/ATP-bd"/>
</dbReference>
<dbReference type="Gene3D" id="3.30.1490.20">
    <property type="entry name" value="ATP-grasp fold, A domain"/>
    <property type="match status" value="1"/>
</dbReference>
<dbReference type="InterPro" id="IPR013815">
    <property type="entry name" value="ATP_grasp_subdomain_1"/>
</dbReference>
<evidence type="ECO:0000256" key="2">
    <source>
        <dbReference type="SAM" id="SignalP"/>
    </source>
</evidence>
<dbReference type="Gene3D" id="3.40.250.10">
    <property type="entry name" value="Rhodanese-like domain"/>
    <property type="match status" value="1"/>
</dbReference>
<dbReference type="InterPro" id="IPR008279">
    <property type="entry name" value="PEP-util_enz_mobile_dom"/>
</dbReference>
<feature type="domain" description="Rhodanese" evidence="3">
    <location>
        <begin position="111"/>
        <end position="166"/>
    </location>
</feature>
<dbReference type="InterPro" id="IPR036873">
    <property type="entry name" value="Rhodanese-like_dom_sf"/>
</dbReference>
<dbReference type="InterPro" id="IPR036637">
    <property type="entry name" value="Phosphohistidine_dom_sf"/>
</dbReference>
<evidence type="ECO:0000256" key="1">
    <source>
        <dbReference type="SAM" id="Phobius"/>
    </source>
</evidence>
<feature type="transmembrane region" description="Helical" evidence="1">
    <location>
        <begin position="363"/>
        <end position="384"/>
    </location>
</feature>
<dbReference type="AlphaFoldDB" id="A0A098GGE9"/>
<name>A0A098GGE9_LEGMI</name>
<proteinExistence type="predicted"/>
<dbReference type="HOGENOM" id="CLU_266565_0_0_6"/>
<keyword evidence="4" id="KW-0670">Pyruvate</keyword>
<evidence type="ECO:0000259" key="3">
    <source>
        <dbReference type="PROSITE" id="PS50206"/>
    </source>
</evidence>
<evidence type="ECO:0000313" key="6">
    <source>
        <dbReference type="Proteomes" id="UP000032414"/>
    </source>
</evidence>
<dbReference type="SUPFAM" id="SSF56059">
    <property type="entry name" value="Glutathione synthetase ATP-binding domain-like"/>
    <property type="match status" value="1"/>
</dbReference>
<sequence>MALAFLILILSLLSYPHPAYAIPPPETFLFIGGGIIPPALFIFGILTLLLNYLWVKTKLFIVWQIYLTRVVASLGIVGLILLLTFLTYNLAKNQIQNTPVTPEEVYQWQKSANPPLLVDIRGKKAYEHIHLVDSIALPEKDQLPFFFHENQQKKIVLYCKLGVQSAGYDWLPANSPISKNDLAGNQLYFFPGGLNALLNLRANNPFPVVMNISPEYAHYLLKQPHFVLFDKSGNLSFEDQITTYQSLVAKGQRPLMYHSPSHDELPNRLSKLGVKEFIFITPQSNLSVLNPLVAIITAVFILLYIIRRREFFKTLLSQRFNYYPYLSALLCTIVTASCFYLIIQIPIPFDLELYAVNAPLPVNYFYLVLCYAVWSMSFLANLQFPRKTRLALLREHILERVVAIKPNFRLPLLNITRNLLLTALSVFLIYSFEIPLQVLFFISLFLCLPFLVDLVFYAFNRLKPLSVLDFLKNCGVDCEPNGQSFLEFDTYHDSSLGQVQLRVGQNSTIIGLFSGKPLSGFSNDLLKEINLQKHCQLIRKLLFTFQQDIKLSYNLENYLVSIDLYHNLNNPRVINRHAFLTHEPLYDDKIGSSHFTATRFQEGFDEPSPLMIDILNHRWNKKGGCIKALRKLGYFIQSTPAATQQLLGLSYRIYLDEGLEKSVFAAGKIQGYIRKKLVHVACKLALERLVFDYYGSILPRTELKLLKGIQRLKQPISTKHLKRLINQVLSNLYQNKWQCYSGILHRHVYDEMQEKSYPLTAKRFTLPTPQSYSLAADQFIFDQNRDAQQDSFFAAEAFREKMRNLQLKEWQFLGLLLEKLRRQLELPFDLSYLLIDDFRRLPKNKSALIELLKERIAQWELQNQLNFPLNFSHQELERGFFIPDAEDKASFTPLRVAGSQTKVGGIAVYFEPDLILHQLPNNSLLLAENLSPEQLLNCQHIRGVVLAKGGVLSHTSIVAREKNLNLIIFYPIHTLKPRSRLLLSGNQVVPIQTKKINWCFLDEIDNNEKIGNKANRLKIIEKNGINIPYSLVLQHDSVQAISQTKDQQSMEDYDNDLQQLLNLFDSPNQGFIIRSSTNLEDSEQYSYAGLFYSHHVTNSSDIIKHIRIAWQKIEEILPLLPHYSTKQDKLSYHILLQPYLLGEYGGVLFTKSVNPEFMYVEIAISGAEGVAQGDELHASFYLDQQGQTHQYQGYKTTLTHNQLLTLYHLGRNIEALFGCPQDIEWLISGGQFYVLQSRDITA</sequence>
<dbReference type="SUPFAM" id="SSF52821">
    <property type="entry name" value="Rhodanese/Cell cycle control phosphatase"/>
    <property type="match status" value="1"/>
</dbReference>
<accession>A0A098GGE9</accession>
<dbReference type="PANTHER" id="PTHR43615:SF1">
    <property type="entry name" value="PPDK_N DOMAIN-CONTAINING PROTEIN"/>
    <property type="match status" value="1"/>
</dbReference>
<dbReference type="GO" id="GO:0016301">
    <property type="term" value="F:kinase activity"/>
    <property type="evidence" value="ECO:0007669"/>
    <property type="project" value="UniProtKB-KW"/>
</dbReference>
<dbReference type="CDD" id="cd00158">
    <property type="entry name" value="RHOD"/>
    <property type="match status" value="1"/>
</dbReference>
<dbReference type="EMBL" id="LN614830">
    <property type="protein sequence ID" value="CEG61538.1"/>
    <property type="molecule type" value="Genomic_DNA"/>
</dbReference>
<dbReference type="InterPro" id="IPR001763">
    <property type="entry name" value="Rhodanese-like_dom"/>
</dbReference>
<keyword evidence="4" id="KW-0808">Transferase</keyword>
<dbReference type="Proteomes" id="UP000182998">
    <property type="component" value="Unassembled WGS sequence"/>
</dbReference>
<dbReference type="Gene3D" id="3.50.30.10">
    <property type="entry name" value="Phosphohistidine domain"/>
    <property type="match status" value="1"/>
</dbReference>
<feature type="transmembrane region" description="Helical" evidence="1">
    <location>
        <begin position="66"/>
        <end position="88"/>
    </location>
</feature>
<reference evidence="5 7" key="3">
    <citation type="submission" date="2016-10" db="EMBL/GenBank/DDBJ databases">
        <authorList>
            <person name="Varghese N."/>
            <person name="Submissions S."/>
        </authorList>
    </citation>
    <scope>NUCLEOTIDE SEQUENCE [LARGE SCALE GENOMIC DNA]</scope>
    <source>
        <strain evidence="5 7">ATCC 33218</strain>
    </source>
</reference>
<evidence type="ECO:0000313" key="7">
    <source>
        <dbReference type="Proteomes" id="UP000182998"/>
    </source>
</evidence>
<dbReference type="InterPro" id="IPR051549">
    <property type="entry name" value="PEP_Utilizing_Enz"/>
</dbReference>
<feature type="signal peptide" evidence="2">
    <location>
        <begin position="1"/>
        <end position="21"/>
    </location>
</feature>
<feature type="transmembrane region" description="Helical" evidence="1">
    <location>
        <begin position="31"/>
        <end position="54"/>
    </location>
</feature>
<dbReference type="KEGG" id="tmc:LMI_2268"/>
<dbReference type="Pfam" id="PF00581">
    <property type="entry name" value="Rhodanese"/>
    <property type="match status" value="1"/>
</dbReference>
<feature type="chain" id="PRO_5009750781" evidence="2">
    <location>
        <begin position="22"/>
        <end position="1242"/>
    </location>
</feature>
<feature type="transmembrane region" description="Helical" evidence="1">
    <location>
        <begin position="322"/>
        <end position="343"/>
    </location>
</feature>
<reference evidence="6" key="2">
    <citation type="submission" date="2014-09" db="EMBL/GenBank/DDBJ databases">
        <authorList>
            <person name="Gomez-Valero L."/>
        </authorList>
    </citation>
    <scope>NUCLEOTIDE SEQUENCE [LARGE SCALE GENOMIC DNA]</scope>
    <source>
        <strain evidence="6">ATCC33218</strain>
    </source>
</reference>
<dbReference type="Proteomes" id="UP000032414">
    <property type="component" value="Chromosome I"/>
</dbReference>
<dbReference type="RefSeq" id="WP_045099758.1">
    <property type="nucleotide sequence ID" value="NZ_CP020614.1"/>
</dbReference>
<feature type="transmembrane region" description="Helical" evidence="1">
    <location>
        <begin position="288"/>
        <end position="306"/>
    </location>
</feature>
<evidence type="ECO:0000313" key="4">
    <source>
        <dbReference type="EMBL" id="CEG61538.1"/>
    </source>
</evidence>
<dbReference type="OrthoDB" id="9808735at2"/>
<keyword evidence="4" id="KW-0418">Kinase</keyword>
<keyword evidence="1" id="KW-0812">Transmembrane</keyword>
<dbReference type="Pfam" id="PF01326">
    <property type="entry name" value="PPDK_N"/>
    <property type="match status" value="1"/>
</dbReference>
<dbReference type="STRING" id="451.B6N58_04820"/>
<keyword evidence="7" id="KW-1185">Reference proteome</keyword>
<evidence type="ECO:0000313" key="5">
    <source>
        <dbReference type="EMBL" id="SCY45453.1"/>
    </source>
</evidence>
<dbReference type="Pfam" id="PF00391">
    <property type="entry name" value="PEP-utilizers"/>
    <property type="match status" value="1"/>
</dbReference>
<protein>
    <submittedName>
        <fullName evidence="4">Putative pyruvate phosphate dikinase</fullName>
    </submittedName>
    <submittedName>
        <fullName evidence="5">Rhodanese-like domain-containing protein</fullName>
    </submittedName>
</protein>
<dbReference type="EMBL" id="FMVN01000008">
    <property type="protein sequence ID" value="SCY45453.1"/>
    <property type="molecule type" value="Genomic_DNA"/>
</dbReference>